<comment type="caution">
    <text evidence="1">The sequence shown here is derived from an EMBL/GenBank/DDBJ whole genome shotgun (WGS) entry which is preliminary data.</text>
</comment>
<gene>
    <name evidence="1" type="ORF">DF3PA_80040</name>
</gene>
<accession>A0A564WHC1</accession>
<keyword evidence="2" id="KW-1185">Reference proteome</keyword>
<dbReference type="AlphaFoldDB" id="A0A564WHC1"/>
<protein>
    <submittedName>
        <fullName evidence="1">Uncharacterized protein</fullName>
    </submittedName>
</protein>
<evidence type="ECO:0000313" key="1">
    <source>
        <dbReference type="EMBL" id="VUX47880.1"/>
    </source>
</evidence>
<sequence>MTETTTSTAPLAQFDRWIACVSREIQFRHRVYPALITRGKMTAEQAAREIDTMGEVLAYLQSQRRVAANHA</sequence>
<evidence type="ECO:0000313" key="2">
    <source>
        <dbReference type="Proteomes" id="UP000326641"/>
    </source>
</evidence>
<organism evidence="1 2">
    <name type="scientific">Candidatus Defluviicoccus seviourii</name>
    <dbReference type="NCBI Taxonomy" id="2565273"/>
    <lineage>
        <taxon>Bacteria</taxon>
        <taxon>Pseudomonadati</taxon>
        <taxon>Pseudomonadota</taxon>
        <taxon>Alphaproteobacteria</taxon>
        <taxon>Rhodospirillales</taxon>
        <taxon>Rhodospirillaceae</taxon>
        <taxon>Defluviicoccus</taxon>
    </lineage>
</organism>
<proteinExistence type="predicted"/>
<dbReference type="EMBL" id="UXAT02000053">
    <property type="protein sequence ID" value="VUX47880.1"/>
    <property type="molecule type" value="Genomic_DNA"/>
</dbReference>
<reference evidence="1" key="1">
    <citation type="submission" date="2018-11" db="EMBL/GenBank/DDBJ databases">
        <authorList>
            <person name="Onetto C."/>
        </authorList>
    </citation>
    <scope>NUCLEOTIDE SEQUENCE [LARGE SCALE GENOMIC DNA]</scope>
</reference>
<name>A0A564WHC1_9PROT</name>
<dbReference type="Proteomes" id="UP000326641">
    <property type="component" value="Unassembled WGS sequence"/>
</dbReference>